<dbReference type="InterPro" id="IPR051173">
    <property type="entry name" value="Ca_channel_alpha-2/delta"/>
</dbReference>
<feature type="domain" description="VWFA" evidence="2">
    <location>
        <begin position="265"/>
        <end position="476"/>
    </location>
</feature>
<comment type="caution">
    <text evidence="3">The sequence shown here is derived from an EMBL/GenBank/DDBJ whole genome shotgun (WGS) entry which is preliminary data.</text>
</comment>
<keyword evidence="1" id="KW-0472">Membrane</keyword>
<evidence type="ECO:0000256" key="1">
    <source>
        <dbReference type="SAM" id="Phobius"/>
    </source>
</evidence>
<name>A0ABD1XY79_9MARC</name>
<proteinExistence type="predicted"/>
<sequence>MGMWTTTNFYERRIGQSKSEGLICKLKRQPKKTLKPFSRSLCPFFISTTARYAVTHGGEVLAIVVFTISLQVWQTNSQGSQGISAQDQFDLMVNNTKSIASKLSEIYSSSCPQDCPCSQDLCQPLRRDTFTCFPHRSLRKDSNSDPGLHNCSSMLREKLRRNELCSSIFVTQNTSSVTYPRGNKTGGANSSASAAQISAICSTQELDKLFSTLSDSVPYYAEYYVGMVDGSRRTFPGREESGDSCLRYDSRKRPWYNGAIYYPNHLVILIDTGTTMGNTQNPADVDTTGLMISQDYASSLMETVYRSKELESYINVFSFGGTNSLYKEPTTVEFHPKEPESHLELTDLKKQIDTLKVGGAKTTVDDFLVALDLTLRDFNESASKTNAQKPPLQRNIILFTDGSFTSNLNQSSVTDVRNRLISQGVNLFIYGMDASGNGADLISFLDNVNGFRGIYQSLMPSNLSAHDPLFNMRSYFGFLAASHRAWYNDTPIWIQEYQDYYGIGNISTVSMPAFDKENLFVGVAAIDIILEELGGDRDPLKGSFQDIVKINQSNVPAGSSTAQIPKTLNDLSCEEWPNLLCKTEERGNDSGTSCCNMCGVSNSNNSNPTSNNSTVPNSNKPKLEMILGPAIGGSILLVILAAASTYFLRRRPNRAPPVHAHIAEDRNGEDRWTRPV</sequence>
<dbReference type="EMBL" id="JBHFFA010000007">
    <property type="protein sequence ID" value="KAL2613912.1"/>
    <property type="molecule type" value="Genomic_DNA"/>
</dbReference>
<keyword evidence="4" id="KW-1185">Reference proteome</keyword>
<dbReference type="Proteomes" id="UP001605036">
    <property type="component" value="Unassembled WGS sequence"/>
</dbReference>
<gene>
    <name evidence="3" type="ORF">R1flu_025604</name>
</gene>
<evidence type="ECO:0000313" key="4">
    <source>
        <dbReference type="Proteomes" id="UP001605036"/>
    </source>
</evidence>
<keyword evidence="1" id="KW-0812">Transmembrane</keyword>
<evidence type="ECO:0000313" key="3">
    <source>
        <dbReference type="EMBL" id="KAL2613912.1"/>
    </source>
</evidence>
<dbReference type="AlphaFoldDB" id="A0ABD1XY79"/>
<dbReference type="Pfam" id="PF00092">
    <property type="entry name" value="VWA"/>
    <property type="match status" value="1"/>
</dbReference>
<dbReference type="SUPFAM" id="SSF53300">
    <property type="entry name" value="vWA-like"/>
    <property type="match status" value="1"/>
</dbReference>
<feature type="transmembrane region" description="Helical" evidence="1">
    <location>
        <begin position="626"/>
        <end position="648"/>
    </location>
</feature>
<dbReference type="Gene3D" id="3.40.50.410">
    <property type="entry name" value="von Willebrand factor, type A domain"/>
    <property type="match status" value="1"/>
</dbReference>
<evidence type="ECO:0000259" key="2">
    <source>
        <dbReference type="PROSITE" id="PS50234"/>
    </source>
</evidence>
<organism evidence="3 4">
    <name type="scientific">Riccia fluitans</name>
    <dbReference type="NCBI Taxonomy" id="41844"/>
    <lineage>
        <taxon>Eukaryota</taxon>
        <taxon>Viridiplantae</taxon>
        <taxon>Streptophyta</taxon>
        <taxon>Embryophyta</taxon>
        <taxon>Marchantiophyta</taxon>
        <taxon>Marchantiopsida</taxon>
        <taxon>Marchantiidae</taxon>
        <taxon>Marchantiales</taxon>
        <taxon>Ricciaceae</taxon>
        <taxon>Riccia</taxon>
    </lineage>
</organism>
<accession>A0ABD1XY79</accession>
<dbReference type="InterPro" id="IPR002035">
    <property type="entry name" value="VWF_A"/>
</dbReference>
<protein>
    <recommendedName>
        <fullName evidence="2">VWFA domain-containing protein</fullName>
    </recommendedName>
</protein>
<keyword evidence="1" id="KW-1133">Transmembrane helix</keyword>
<dbReference type="CDD" id="cd00198">
    <property type="entry name" value="vWFA"/>
    <property type="match status" value="1"/>
</dbReference>
<dbReference type="InterPro" id="IPR036465">
    <property type="entry name" value="vWFA_dom_sf"/>
</dbReference>
<dbReference type="PANTHER" id="PTHR10166:SF37">
    <property type="entry name" value="STOLID, ISOFORM H"/>
    <property type="match status" value="1"/>
</dbReference>
<dbReference type="PANTHER" id="PTHR10166">
    <property type="entry name" value="VOLTAGE-DEPENDENT CALCIUM CHANNEL SUBUNIT ALPHA-2/DELTA-RELATED"/>
    <property type="match status" value="1"/>
</dbReference>
<dbReference type="PROSITE" id="PS50234">
    <property type="entry name" value="VWFA"/>
    <property type="match status" value="1"/>
</dbReference>
<reference evidence="3 4" key="1">
    <citation type="submission" date="2024-09" db="EMBL/GenBank/DDBJ databases">
        <title>Chromosome-scale assembly of Riccia fluitans.</title>
        <authorList>
            <person name="Paukszto L."/>
            <person name="Sawicki J."/>
            <person name="Karawczyk K."/>
            <person name="Piernik-Szablinska J."/>
            <person name="Szczecinska M."/>
            <person name="Mazdziarz M."/>
        </authorList>
    </citation>
    <scope>NUCLEOTIDE SEQUENCE [LARGE SCALE GENOMIC DNA]</scope>
    <source>
        <strain evidence="3">Rf_01</strain>
        <tissue evidence="3">Aerial parts of the thallus</tissue>
    </source>
</reference>